<sequence length="233" mass="23834">MSTEPTNQPVGWTLGVDTSTVVTAGLARDGRAVASEQVGDNHSHAELLVPTIQVILAGAGIGWADLAAIGVGVGPGPFTGLRVGVATAVTAGIAAGLPVKGVCSLDVIAAQWAASGSPRDVVVTSDARRKELYWATYRDGRRVGQPQVSAPAALPELPTAGPGVLAYPELLTARHPADAPLGLDAGFLAAHLHELPDAGLEPLYLRTPDAAPPSARKSALTGRRHRLRPGAAR</sequence>
<dbReference type="InterPro" id="IPR000905">
    <property type="entry name" value="Gcp-like_dom"/>
</dbReference>
<keyword evidence="3" id="KW-0378">Hydrolase</keyword>
<name>A0A383S6I3_9ACTN</name>
<dbReference type="InterPro" id="IPR022496">
    <property type="entry name" value="T6A_TsaB"/>
</dbReference>
<dbReference type="InterPro" id="IPR043129">
    <property type="entry name" value="ATPase_NBD"/>
</dbReference>
<evidence type="ECO:0000313" key="4">
    <source>
        <dbReference type="Proteomes" id="UP000263928"/>
    </source>
</evidence>
<dbReference type="RefSeq" id="WP_119161677.1">
    <property type="nucleotide sequence ID" value="NZ_LR134442.1"/>
</dbReference>
<dbReference type="AlphaFoldDB" id="A0A383S6I3"/>
<reference evidence="4" key="1">
    <citation type="submission" date="2018-08" db="EMBL/GenBank/DDBJ databases">
        <authorList>
            <person name="Hornung B."/>
        </authorList>
    </citation>
    <scope>NUCLEOTIDE SEQUENCE [LARGE SCALE GENOMIC DNA]</scope>
</reference>
<dbReference type="EMBL" id="UNQJ01000007">
    <property type="protein sequence ID" value="SYZ33321.1"/>
    <property type="molecule type" value="Genomic_DNA"/>
</dbReference>
<dbReference type="GO" id="GO:0008233">
    <property type="term" value="F:peptidase activity"/>
    <property type="evidence" value="ECO:0007669"/>
    <property type="project" value="UniProtKB-KW"/>
</dbReference>
<dbReference type="NCBIfam" id="TIGR03725">
    <property type="entry name" value="T6A_YeaZ"/>
    <property type="match status" value="1"/>
</dbReference>
<dbReference type="Pfam" id="PF00814">
    <property type="entry name" value="TsaD"/>
    <property type="match status" value="1"/>
</dbReference>
<feature type="compositionally biased region" description="Basic residues" evidence="1">
    <location>
        <begin position="222"/>
        <end position="233"/>
    </location>
</feature>
<feature type="domain" description="Gcp-like" evidence="2">
    <location>
        <begin position="42"/>
        <end position="159"/>
    </location>
</feature>
<dbReference type="Gene3D" id="3.30.420.40">
    <property type="match status" value="2"/>
</dbReference>
<keyword evidence="4" id="KW-1185">Reference proteome</keyword>
<dbReference type="GO" id="GO:0002949">
    <property type="term" value="P:tRNA threonylcarbamoyladenosine modification"/>
    <property type="evidence" value="ECO:0007669"/>
    <property type="project" value="InterPro"/>
</dbReference>
<evidence type="ECO:0000256" key="1">
    <source>
        <dbReference type="SAM" id="MobiDB-lite"/>
    </source>
</evidence>
<feature type="region of interest" description="Disordered" evidence="1">
    <location>
        <begin position="208"/>
        <end position="233"/>
    </location>
</feature>
<accession>A0A383S6I3</accession>
<evidence type="ECO:0000259" key="2">
    <source>
        <dbReference type="Pfam" id="PF00814"/>
    </source>
</evidence>
<dbReference type="GO" id="GO:0006508">
    <property type="term" value="P:proteolysis"/>
    <property type="evidence" value="ECO:0007669"/>
    <property type="project" value="UniProtKB-KW"/>
</dbReference>
<protein>
    <submittedName>
        <fullName evidence="3">Glycoprotease family</fullName>
    </submittedName>
</protein>
<keyword evidence="3" id="KW-0645">Protease</keyword>
<dbReference type="Proteomes" id="UP000263928">
    <property type="component" value="Unassembled WGS sequence"/>
</dbReference>
<evidence type="ECO:0000313" key="3">
    <source>
        <dbReference type="EMBL" id="SYZ33321.1"/>
    </source>
</evidence>
<dbReference type="SUPFAM" id="SSF53067">
    <property type="entry name" value="Actin-like ATPase domain"/>
    <property type="match status" value="2"/>
</dbReference>
<proteinExistence type="predicted"/>
<organism evidence="3 4">
    <name type="scientific">Propionibacterium australiense</name>
    <dbReference type="NCBI Taxonomy" id="119981"/>
    <lineage>
        <taxon>Bacteria</taxon>
        <taxon>Bacillati</taxon>
        <taxon>Actinomycetota</taxon>
        <taxon>Actinomycetes</taxon>
        <taxon>Propionibacteriales</taxon>
        <taxon>Propionibacteriaceae</taxon>
        <taxon>Propionibacterium</taxon>
    </lineage>
</organism>
<gene>
    <name evidence="3" type="ORF">PROPAUS_1240</name>
</gene>
<dbReference type="CDD" id="cd24032">
    <property type="entry name" value="ASKHA_NBD_TsaB"/>
    <property type="match status" value="1"/>
</dbReference>